<evidence type="ECO:0000313" key="2">
    <source>
        <dbReference type="EMBL" id="KAG2321811.1"/>
    </source>
</evidence>
<dbReference type="Pfam" id="PF01582">
    <property type="entry name" value="TIR"/>
    <property type="match status" value="1"/>
</dbReference>
<accession>A0A8X7W1S2</accession>
<proteinExistence type="predicted"/>
<dbReference type="InterPro" id="IPR035897">
    <property type="entry name" value="Toll_tir_struct_dom_sf"/>
</dbReference>
<dbReference type="Gene3D" id="3.40.50.10140">
    <property type="entry name" value="Toll/interleukin-1 receptor homology (TIR) domain"/>
    <property type="match status" value="1"/>
</dbReference>
<dbReference type="AlphaFoldDB" id="A0A8X7W1S2"/>
<dbReference type="OrthoDB" id="10636932at2759"/>
<name>A0A8X7W1S2_BRACI</name>
<dbReference type="PROSITE" id="PS50104">
    <property type="entry name" value="TIR"/>
    <property type="match status" value="1"/>
</dbReference>
<dbReference type="SUPFAM" id="SSF52200">
    <property type="entry name" value="Toll/Interleukin receptor TIR domain"/>
    <property type="match status" value="1"/>
</dbReference>
<evidence type="ECO:0000259" key="1">
    <source>
        <dbReference type="PROSITE" id="PS50104"/>
    </source>
</evidence>
<dbReference type="GO" id="GO:0007165">
    <property type="term" value="P:signal transduction"/>
    <property type="evidence" value="ECO:0007669"/>
    <property type="project" value="InterPro"/>
</dbReference>
<sequence length="278" mass="31763">MHSLDREGIISVTSSVNYISEVTVARQSRVAIVIISKNYTSLDLWVAQLAEIVAYKKETVPVFLQVDPLDCLRFLNLAEPRRNTLERVKKWLVDHVTRNSIFCSADWEDDSQLVDKITCFVSDSVKQDFASGDNNNNLSLNLVRRPQLDSTRGRSFRHHSLALELSSVQEAPSTPLLYRSELSRSYSEEEAIRDKCEASDETINKFSWWDQLKMKISPFVKHTRPSETIESSTTTYQVSCEEALGYIGTYDFKAVGPTILELEEDEANLYPLYSFTLQ</sequence>
<dbReference type="EMBL" id="JAAMPC010000003">
    <property type="protein sequence ID" value="KAG2321811.1"/>
    <property type="molecule type" value="Genomic_DNA"/>
</dbReference>
<organism evidence="2 3">
    <name type="scientific">Brassica carinata</name>
    <name type="common">Ethiopian mustard</name>
    <name type="synonym">Abyssinian cabbage</name>
    <dbReference type="NCBI Taxonomy" id="52824"/>
    <lineage>
        <taxon>Eukaryota</taxon>
        <taxon>Viridiplantae</taxon>
        <taxon>Streptophyta</taxon>
        <taxon>Embryophyta</taxon>
        <taxon>Tracheophyta</taxon>
        <taxon>Spermatophyta</taxon>
        <taxon>Magnoliopsida</taxon>
        <taxon>eudicotyledons</taxon>
        <taxon>Gunneridae</taxon>
        <taxon>Pentapetalae</taxon>
        <taxon>rosids</taxon>
        <taxon>malvids</taxon>
        <taxon>Brassicales</taxon>
        <taxon>Brassicaceae</taxon>
        <taxon>Brassiceae</taxon>
        <taxon>Brassica</taxon>
    </lineage>
</organism>
<feature type="domain" description="TIR" evidence="1">
    <location>
        <begin position="1"/>
        <end position="125"/>
    </location>
</feature>
<dbReference type="InterPro" id="IPR000157">
    <property type="entry name" value="TIR_dom"/>
</dbReference>
<gene>
    <name evidence="2" type="ORF">Bca52824_015024</name>
</gene>
<dbReference type="Proteomes" id="UP000886595">
    <property type="component" value="Unassembled WGS sequence"/>
</dbReference>
<keyword evidence="3" id="KW-1185">Reference proteome</keyword>
<reference evidence="2 3" key="1">
    <citation type="submission" date="2020-02" db="EMBL/GenBank/DDBJ databases">
        <authorList>
            <person name="Ma Q."/>
            <person name="Huang Y."/>
            <person name="Song X."/>
            <person name="Pei D."/>
        </authorList>
    </citation>
    <scope>NUCLEOTIDE SEQUENCE [LARGE SCALE GENOMIC DNA]</scope>
    <source>
        <strain evidence="2">Sxm20200214</strain>
        <tissue evidence="2">Leaf</tissue>
    </source>
</reference>
<evidence type="ECO:0000313" key="3">
    <source>
        <dbReference type="Proteomes" id="UP000886595"/>
    </source>
</evidence>
<comment type="caution">
    <text evidence="2">The sequence shown here is derived from an EMBL/GenBank/DDBJ whole genome shotgun (WGS) entry which is preliminary data.</text>
</comment>
<protein>
    <recommendedName>
        <fullName evidence="1">TIR domain-containing protein</fullName>
    </recommendedName>
</protein>